<dbReference type="Pfam" id="PF19700">
    <property type="entry name" value="DUF6198"/>
    <property type="match status" value="1"/>
</dbReference>
<feature type="transmembrane region" description="Helical" evidence="1">
    <location>
        <begin position="164"/>
        <end position="185"/>
    </location>
</feature>
<feature type="transmembrane region" description="Helical" evidence="1">
    <location>
        <begin position="110"/>
        <end position="133"/>
    </location>
</feature>
<evidence type="ECO:0000313" key="2">
    <source>
        <dbReference type="EMBL" id="MBD8042100.1"/>
    </source>
</evidence>
<accession>A0ABR8YD02</accession>
<feature type="transmembrane region" description="Helical" evidence="1">
    <location>
        <begin position="12"/>
        <end position="32"/>
    </location>
</feature>
<evidence type="ECO:0008006" key="4">
    <source>
        <dbReference type="Google" id="ProtNLM"/>
    </source>
</evidence>
<protein>
    <recommendedName>
        <fullName evidence="4">YitT family protein</fullName>
    </recommendedName>
</protein>
<proteinExistence type="predicted"/>
<keyword evidence="1" id="KW-0812">Transmembrane</keyword>
<keyword evidence="1" id="KW-1133">Transmembrane helix</keyword>
<name>A0ABR8YD02_9BACT</name>
<evidence type="ECO:0000256" key="1">
    <source>
        <dbReference type="SAM" id="Phobius"/>
    </source>
</evidence>
<dbReference type="PANTHER" id="PTHR40078:SF1">
    <property type="entry name" value="INTEGRAL MEMBRANE PROTEIN"/>
    <property type="match status" value="1"/>
</dbReference>
<reference evidence="2 3" key="1">
    <citation type="submission" date="2020-08" db="EMBL/GenBank/DDBJ databases">
        <title>A Genomic Blueprint of the Chicken Gut Microbiome.</title>
        <authorList>
            <person name="Gilroy R."/>
            <person name="Ravi A."/>
            <person name="Getino M."/>
            <person name="Pursley I."/>
            <person name="Horton D.L."/>
            <person name="Alikhan N.-F."/>
            <person name="Baker D."/>
            <person name="Gharbi K."/>
            <person name="Hall N."/>
            <person name="Watson M."/>
            <person name="Adriaenssens E.M."/>
            <person name="Foster-Nyarko E."/>
            <person name="Jarju S."/>
            <person name="Secka A."/>
            <person name="Antonio M."/>
            <person name="Oren A."/>
            <person name="Chaudhuri R."/>
            <person name="La Ragione R.M."/>
            <person name="Hildebrand F."/>
            <person name="Pallen M.J."/>
        </authorList>
    </citation>
    <scope>NUCLEOTIDE SEQUENCE [LARGE SCALE GENOMIC DNA]</scope>
    <source>
        <strain evidence="2 3">Sa1CVN1</strain>
    </source>
</reference>
<evidence type="ECO:0000313" key="3">
    <source>
        <dbReference type="Proteomes" id="UP000620874"/>
    </source>
</evidence>
<feature type="transmembrane region" description="Helical" evidence="1">
    <location>
        <begin position="52"/>
        <end position="72"/>
    </location>
</feature>
<organism evidence="2 3">
    <name type="scientific">Phocaeicola intestinalis</name>
    <dbReference type="NCBI Taxonomy" id="2762212"/>
    <lineage>
        <taxon>Bacteria</taxon>
        <taxon>Pseudomonadati</taxon>
        <taxon>Bacteroidota</taxon>
        <taxon>Bacteroidia</taxon>
        <taxon>Bacteroidales</taxon>
        <taxon>Bacteroidaceae</taxon>
        <taxon>Phocaeicola</taxon>
    </lineage>
</organism>
<dbReference type="PANTHER" id="PTHR40078">
    <property type="entry name" value="INTEGRAL MEMBRANE PROTEIN-RELATED"/>
    <property type="match status" value="1"/>
</dbReference>
<comment type="caution">
    <text evidence="2">The sequence shown here is derived from an EMBL/GenBank/DDBJ whole genome shotgun (WGS) entry which is preliminary data.</text>
</comment>
<feature type="transmembrane region" description="Helical" evidence="1">
    <location>
        <begin position="84"/>
        <end position="104"/>
    </location>
</feature>
<gene>
    <name evidence="2" type="ORF">H9625_17005</name>
</gene>
<feature type="transmembrane region" description="Helical" evidence="1">
    <location>
        <begin position="191"/>
        <end position="210"/>
    </location>
</feature>
<sequence length="227" mass="25547">MEKESLIKRYLVFILGLYFLAMGIVLIVHSALGTTPISSTNYVLSLNTPLTLGTWTFITNMLMVLIQLWLIRGRYGTRKDVVEILLQIPLSFVFSAFIDLNMWLTSELHTTGYLMSIGVLLMGCLVQSVGVVFEIKPKVAMMSAEGTVKYLSRRLHKEFGNVKVGFDVTLVLIAVLLSLGFTRSIEGVREGSVVAALITGYIVNFLNHKIMTRKMLYRLMPVRILHK</sequence>
<dbReference type="RefSeq" id="WP_022040326.1">
    <property type="nucleotide sequence ID" value="NZ_JACSPP010000107.1"/>
</dbReference>
<dbReference type="Proteomes" id="UP000620874">
    <property type="component" value="Unassembled WGS sequence"/>
</dbReference>
<dbReference type="InterPro" id="IPR038750">
    <property type="entry name" value="YczE/YyaS-like"/>
</dbReference>
<dbReference type="EMBL" id="JACSPP010000107">
    <property type="protein sequence ID" value="MBD8042100.1"/>
    <property type="molecule type" value="Genomic_DNA"/>
</dbReference>
<keyword evidence="3" id="KW-1185">Reference proteome</keyword>
<keyword evidence="1" id="KW-0472">Membrane</keyword>